<evidence type="ECO:0000313" key="10">
    <source>
        <dbReference type="Proteomes" id="UP001233271"/>
    </source>
</evidence>
<organism evidence="9 10">
    <name type="scientific">Cutaneotrichosporon cavernicola</name>
    <dbReference type="NCBI Taxonomy" id="279322"/>
    <lineage>
        <taxon>Eukaryota</taxon>
        <taxon>Fungi</taxon>
        <taxon>Dikarya</taxon>
        <taxon>Basidiomycota</taxon>
        <taxon>Agaricomycotina</taxon>
        <taxon>Tremellomycetes</taxon>
        <taxon>Trichosporonales</taxon>
        <taxon>Trichosporonaceae</taxon>
        <taxon>Cutaneotrichosporon</taxon>
    </lineage>
</organism>
<feature type="transmembrane region" description="Helical" evidence="6">
    <location>
        <begin position="497"/>
        <end position="516"/>
    </location>
</feature>
<sequence length="848" mass="92810">MDPADFHKTIPAPKITPIYDATDSLARSPTRSTFSGQHVASPASFGSPGGDTPLSPGNIHSPSKSVSTNLSPPPRQSMDRPLPKVPSDTPSGSDSDRGKGLGLGLGNIGGHQEGVGTGAGADDSNDSNPFHVDLVIPYDISLRGAERREALYDAQGGYSRLLAALESIGGLRIACRPGRGGKGAEDVWVFVGASDAKISELAEMERVIDKAYGMIVPKKIEAVSPATRLRLLYDLLTSPGIQDGLGITPGEGEWTRVKSIMALHDEATDNKWVERWSVGGDWQIGLLRGLDQKDEDVLSYNQPPPVRLYFNYLSTYTMSLMPLCAISVAFWLFTPPDSFPPLYAFALAIYSTVFIAGWRVREKKLAVRWGTRGCETRRVGRMRPQYVINEKVMSLDQPHHKADLVCDGKMIASVPIVLLCGALLGCVLLSIFMLEAFISQLWHGPGKAVIGFVPTILFSGVVPQVIAAAAQVSGKLVNWEDHRTWISATKSLTAKTFAMNCIVAYLGLYLSSYVYLPFGPYIMGYIQKLLFHYQGPADDKFAATQQLASARSKVNAGRLRAQVFAYTVTNQVIGAFLETGLPFILRYVNDVRSGKVAVMDIFKGGKKDDEKATAGGQDVEKRFLDKVEHELALPEYNIFVDYAEMVTQFGYVVIWSIVWPIAPVFALINNYFELRSDAVKISKHVRRPLGDRVETIGTWMDALGIIAWMGAWTSATLIELFRPRQSLLGVRKTVANFLASHDVAPTFHQVIPTLIPVAFYALAASHGYLVLRAIVNGVAERVFWRGSPEELAEEQARSNLSKTGVEDVIDAHEDAQQKVNYTFPAGDATFWDGGKGGAEEIVRLHKAE</sequence>
<comment type="subcellular location">
    <subcellularLocation>
        <location evidence="1">Membrane</location>
        <topology evidence="1">Multi-pass membrane protein</topology>
    </subcellularLocation>
</comment>
<evidence type="ECO:0008006" key="11">
    <source>
        <dbReference type="Google" id="ProtNLM"/>
    </source>
</evidence>
<dbReference type="AlphaFoldDB" id="A0AA48II80"/>
<feature type="region of interest" description="Disordered" evidence="5">
    <location>
        <begin position="1"/>
        <end position="127"/>
    </location>
</feature>
<feature type="compositionally biased region" description="Polar residues" evidence="5">
    <location>
        <begin position="58"/>
        <end position="70"/>
    </location>
</feature>
<evidence type="ECO:0000256" key="1">
    <source>
        <dbReference type="ARBA" id="ARBA00004141"/>
    </source>
</evidence>
<keyword evidence="4 6" id="KW-0472">Membrane</keyword>
<dbReference type="GO" id="GO:0005254">
    <property type="term" value="F:chloride channel activity"/>
    <property type="evidence" value="ECO:0007669"/>
    <property type="project" value="TreeGrafter"/>
</dbReference>
<feature type="compositionally biased region" description="Polar residues" evidence="5">
    <location>
        <begin position="25"/>
        <end position="38"/>
    </location>
</feature>
<evidence type="ECO:0000256" key="5">
    <source>
        <dbReference type="SAM" id="MobiDB-lite"/>
    </source>
</evidence>
<dbReference type="EMBL" id="AP028212">
    <property type="protein sequence ID" value="BEI88533.1"/>
    <property type="molecule type" value="Genomic_DNA"/>
</dbReference>
<name>A0AA48II80_9TREE</name>
<dbReference type="InterPro" id="IPR049456">
    <property type="entry name" value="Anoctamin_N_fung"/>
</dbReference>
<feature type="transmembrane region" description="Helical" evidence="6">
    <location>
        <begin position="693"/>
        <end position="718"/>
    </location>
</feature>
<evidence type="ECO:0000256" key="6">
    <source>
        <dbReference type="SAM" id="Phobius"/>
    </source>
</evidence>
<protein>
    <recommendedName>
        <fullName evidence="11">DUF590-domain-containing protein</fullName>
    </recommendedName>
</protein>
<dbReference type="KEGG" id="ccac:CcaHIS019_0112510"/>
<feature type="transmembrane region" description="Helical" evidence="6">
    <location>
        <begin position="416"/>
        <end position="442"/>
    </location>
</feature>
<evidence type="ECO:0000259" key="7">
    <source>
        <dbReference type="Pfam" id="PF04547"/>
    </source>
</evidence>
<feature type="transmembrane region" description="Helical" evidence="6">
    <location>
        <begin position="750"/>
        <end position="771"/>
    </location>
</feature>
<dbReference type="Pfam" id="PF04547">
    <property type="entry name" value="Anoctamin"/>
    <property type="match status" value="1"/>
</dbReference>
<dbReference type="GO" id="GO:0016020">
    <property type="term" value="C:membrane"/>
    <property type="evidence" value="ECO:0007669"/>
    <property type="project" value="UniProtKB-SubCell"/>
</dbReference>
<keyword evidence="2 6" id="KW-0812">Transmembrane</keyword>
<evidence type="ECO:0000256" key="2">
    <source>
        <dbReference type="ARBA" id="ARBA00022692"/>
    </source>
</evidence>
<evidence type="ECO:0000259" key="8">
    <source>
        <dbReference type="Pfam" id="PF20877"/>
    </source>
</evidence>
<feature type="transmembrane region" description="Helical" evidence="6">
    <location>
        <begin position="448"/>
        <end position="470"/>
    </location>
</feature>
<dbReference type="GeneID" id="85492404"/>
<reference evidence="9" key="1">
    <citation type="journal article" date="2023" name="BMC Genomics">
        <title>Chromosome-level genome assemblies of Cutaneotrichosporon spp. (Trichosporonales, Basidiomycota) reveal imbalanced evolution between nucleotide sequences and chromosome synteny.</title>
        <authorList>
            <person name="Kobayashi Y."/>
            <person name="Kayamori A."/>
            <person name="Aoki K."/>
            <person name="Shiwa Y."/>
            <person name="Matsutani M."/>
            <person name="Fujita N."/>
            <person name="Sugita T."/>
            <person name="Iwasaki W."/>
            <person name="Tanaka N."/>
            <person name="Takashima M."/>
        </authorList>
    </citation>
    <scope>NUCLEOTIDE SEQUENCE</scope>
    <source>
        <strain evidence="9">HIS019</strain>
    </source>
</reference>
<feature type="domain" description="Anoctamin alpha-beta plait" evidence="8">
    <location>
        <begin position="131"/>
        <end position="257"/>
    </location>
</feature>
<dbReference type="RefSeq" id="XP_060453799.1">
    <property type="nucleotide sequence ID" value="XM_060596847.1"/>
</dbReference>
<gene>
    <name evidence="9" type="ORF">CcaverHIS019_0112510</name>
</gene>
<dbReference type="Proteomes" id="UP001233271">
    <property type="component" value="Chromosome 1"/>
</dbReference>
<dbReference type="PANTHER" id="PTHR12308">
    <property type="entry name" value="ANOCTAMIN"/>
    <property type="match status" value="1"/>
</dbReference>
<evidence type="ECO:0000313" key="9">
    <source>
        <dbReference type="EMBL" id="BEI88533.1"/>
    </source>
</evidence>
<keyword evidence="10" id="KW-1185">Reference proteome</keyword>
<dbReference type="InterPro" id="IPR007632">
    <property type="entry name" value="Anoctamin"/>
</dbReference>
<feature type="transmembrane region" description="Helical" evidence="6">
    <location>
        <begin position="339"/>
        <end position="358"/>
    </location>
</feature>
<keyword evidence="3 6" id="KW-1133">Transmembrane helix</keyword>
<dbReference type="InterPro" id="IPR049452">
    <property type="entry name" value="Anoctamin_TM"/>
</dbReference>
<accession>A0AA48II80</accession>
<proteinExistence type="predicted"/>
<dbReference type="Pfam" id="PF20877">
    <property type="entry name" value="Anoctamin_N"/>
    <property type="match status" value="1"/>
</dbReference>
<feature type="transmembrane region" description="Helical" evidence="6">
    <location>
        <begin position="309"/>
        <end position="333"/>
    </location>
</feature>
<feature type="compositionally biased region" description="Gly residues" evidence="5">
    <location>
        <begin position="100"/>
        <end position="119"/>
    </location>
</feature>
<dbReference type="GO" id="GO:0032541">
    <property type="term" value="C:cortical endoplasmic reticulum"/>
    <property type="evidence" value="ECO:0007669"/>
    <property type="project" value="TreeGrafter"/>
</dbReference>
<dbReference type="PANTHER" id="PTHR12308:SF73">
    <property type="entry name" value="ANOCTAMIN"/>
    <property type="match status" value="1"/>
</dbReference>
<evidence type="ECO:0000256" key="3">
    <source>
        <dbReference type="ARBA" id="ARBA00022989"/>
    </source>
</evidence>
<feature type="domain" description="Anoctamin transmembrane" evidence="7">
    <location>
        <begin position="308"/>
        <end position="782"/>
    </location>
</feature>
<feature type="transmembrane region" description="Helical" evidence="6">
    <location>
        <begin position="649"/>
        <end position="672"/>
    </location>
</feature>
<evidence type="ECO:0000256" key="4">
    <source>
        <dbReference type="ARBA" id="ARBA00023136"/>
    </source>
</evidence>